<reference evidence="3" key="1">
    <citation type="submission" date="2023-03" db="EMBL/GenBank/DDBJ databases">
        <title>Complete genome of Cladonia borealis.</title>
        <authorList>
            <person name="Park H."/>
        </authorList>
    </citation>
    <scope>NUCLEOTIDE SEQUENCE</scope>
    <source>
        <strain evidence="3">ANT050790</strain>
    </source>
</reference>
<evidence type="ECO:0000256" key="2">
    <source>
        <dbReference type="SAM" id="Phobius"/>
    </source>
</evidence>
<organism evidence="3 4">
    <name type="scientific">Cladonia borealis</name>
    <dbReference type="NCBI Taxonomy" id="184061"/>
    <lineage>
        <taxon>Eukaryota</taxon>
        <taxon>Fungi</taxon>
        <taxon>Dikarya</taxon>
        <taxon>Ascomycota</taxon>
        <taxon>Pezizomycotina</taxon>
        <taxon>Lecanoromycetes</taxon>
        <taxon>OSLEUM clade</taxon>
        <taxon>Lecanoromycetidae</taxon>
        <taxon>Lecanorales</taxon>
        <taxon>Lecanorineae</taxon>
        <taxon>Cladoniaceae</taxon>
        <taxon>Cladonia</taxon>
    </lineage>
</organism>
<gene>
    <name evidence="3" type="ORF">JMJ35_001598</name>
</gene>
<protein>
    <submittedName>
        <fullName evidence="3">Uncharacterized protein</fullName>
    </submittedName>
</protein>
<feature type="transmembrane region" description="Helical" evidence="2">
    <location>
        <begin position="649"/>
        <end position="671"/>
    </location>
</feature>
<sequence length="703" mass="78348">MSIAVDARLGLWPDHNRSLINRYQVLATDFWSSFMLGVVVASLTITNPYVFKILNNFLIWVGAAWRRLNTSEPPSGEPGITTSLLRPPSGNCQISSPEEAEHLNSPDAESGPSSGDHNVPVNEALYSDAAVSNEQNVQAPGLQNGSTFNPAPGNIRHSQYGTETISDILGISRDSREGASNLIKYSLDGLKKQSRSPDILVVVVLTIFFGLFVGYVVASTFSTKIASDRAGLASSQYCGIWQFDDKAGKEAADRDDLYNYQKEARASQYARTCYNPPNPDDPFSCRIFYNQSIAFDTKTDQPCPFASSELCSGGLYSAVSFDTGLIDASVIGVNAPVTHKFRRTTSCSPLNMSKPYIVSSEGTNNTDYHYYYGRKDDIEYTFNTSGRPFDWLVPVYSVNTYISSLYPKWDYWRPIAELRQPIGSTLTIMFISSMHIYHAERSFDPIFYADEPRYFENRRDPLYYNSDPRARVLACVDKSEVCSSDGKHCWSMTATLPEQESLPRAYWLMKWSLENSNIYDSIKWRLGTALLAQESVSQFVSLPLPSNQWQIEASQLFATSLARVQYDALGIATGEDRQRPGYKERTPDEAKGHLCGIYKFKSPDYTNINLVAFIGLNLLAIAIIILSLNASTIGLLPKSEKDEKASTRTLVVGFLVNKTVDLIFLIIAGIWSSIKFIRRKSKECYRNRNARHGVNSGSAGPGN</sequence>
<keyword evidence="2" id="KW-0812">Transmembrane</keyword>
<dbReference type="Proteomes" id="UP001166286">
    <property type="component" value="Unassembled WGS sequence"/>
</dbReference>
<evidence type="ECO:0000313" key="4">
    <source>
        <dbReference type="Proteomes" id="UP001166286"/>
    </source>
</evidence>
<keyword evidence="2" id="KW-0472">Membrane</keyword>
<feature type="region of interest" description="Disordered" evidence="1">
    <location>
        <begin position="72"/>
        <end position="119"/>
    </location>
</feature>
<dbReference type="AlphaFoldDB" id="A0AA39V735"/>
<proteinExistence type="predicted"/>
<feature type="transmembrane region" description="Helical" evidence="2">
    <location>
        <begin position="199"/>
        <end position="218"/>
    </location>
</feature>
<evidence type="ECO:0000313" key="3">
    <source>
        <dbReference type="EMBL" id="KAK0515564.1"/>
    </source>
</evidence>
<keyword evidence="2" id="KW-1133">Transmembrane helix</keyword>
<dbReference type="EMBL" id="JAFEKC020000003">
    <property type="protein sequence ID" value="KAK0515564.1"/>
    <property type="molecule type" value="Genomic_DNA"/>
</dbReference>
<evidence type="ECO:0000256" key="1">
    <source>
        <dbReference type="SAM" id="MobiDB-lite"/>
    </source>
</evidence>
<name>A0AA39V735_9LECA</name>
<comment type="caution">
    <text evidence="3">The sequence shown here is derived from an EMBL/GenBank/DDBJ whole genome shotgun (WGS) entry which is preliminary data.</text>
</comment>
<feature type="compositionally biased region" description="Polar residues" evidence="1">
    <location>
        <begin position="80"/>
        <end position="96"/>
    </location>
</feature>
<accession>A0AA39V735</accession>
<feature type="transmembrane region" description="Helical" evidence="2">
    <location>
        <begin position="610"/>
        <end position="637"/>
    </location>
</feature>
<keyword evidence="4" id="KW-1185">Reference proteome</keyword>